<reference evidence="2" key="1">
    <citation type="submission" date="2015-10" db="EMBL/GenBank/DDBJ databases">
        <authorList>
            <person name="Regsiter A."/>
            <person name="william w."/>
        </authorList>
    </citation>
    <scope>NUCLEOTIDE SEQUENCE</scope>
    <source>
        <strain evidence="2">Montdore</strain>
    </source>
</reference>
<feature type="region of interest" description="Disordered" evidence="1">
    <location>
        <begin position="38"/>
        <end position="77"/>
    </location>
</feature>
<feature type="compositionally biased region" description="Low complexity" evidence="1">
    <location>
        <begin position="49"/>
        <end position="65"/>
    </location>
</feature>
<name>A0A292PPU9_9PEZI</name>
<protein>
    <submittedName>
        <fullName evidence="2">Uncharacterized protein</fullName>
    </submittedName>
</protein>
<evidence type="ECO:0000313" key="3">
    <source>
        <dbReference type="Proteomes" id="UP001412239"/>
    </source>
</evidence>
<dbReference type="EMBL" id="LN891117">
    <property type="protein sequence ID" value="CUS08725.1"/>
    <property type="molecule type" value="Genomic_DNA"/>
</dbReference>
<sequence>MTQATYSSQNRLSITKPAVDCTNIVQYLVNKKKERKQVYQWPSHKETKSGLGKSSRSPSQSSQPLPACSNYSRTGGSGSPNCPLYVLKIKNFVRFLSSTASVN</sequence>
<dbReference type="AlphaFoldDB" id="A0A292PPU9"/>
<organism evidence="2 3">
    <name type="scientific">Tuber aestivum</name>
    <name type="common">summer truffle</name>
    <dbReference type="NCBI Taxonomy" id="59557"/>
    <lineage>
        <taxon>Eukaryota</taxon>
        <taxon>Fungi</taxon>
        <taxon>Dikarya</taxon>
        <taxon>Ascomycota</taxon>
        <taxon>Pezizomycotina</taxon>
        <taxon>Pezizomycetes</taxon>
        <taxon>Pezizales</taxon>
        <taxon>Tuberaceae</taxon>
        <taxon>Tuber</taxon>
    </lineage>
</organism>
<dbReference type="Proteomes" id="UP001412239">
    <property type="component" value="Unassembled WGS sequence"/>
</dbReference>
<keyword evidence="3" id="KW-1185">Reference proteome</keyword>
<evidence type="ECO:0000256" key="1">
    <source>
        <dbReference type="SAM" id="MobiDB-lite"/>
    </source>
</evidence>
<accession>A0A292PPU9</accession>
<evidence type="ECO:0000313" key="2">
    <source>
        <dbReference type="EMBL" id="CUS08725.1"/>
    </source>
</evidence>
<gene>
    <name evidence="2" type="ORF">GSTUAT00007189001</name>
</gene>
<proteinExistence type="predicted"/>